<dbReference type="RefSeq" id="WP_143086631.1">
    <property type="nucleotide sequence ID" value="NZ_FOFT01000002.1"/>
</dbReference>
<reference evidence="2" key="1">
    <citation type="submission" date="2016-10" db="EMBL/GenBank/DDBJ databases">
        <authorList>
            <person name="Varghese N."/>
            <person name="Submissions S."/>
        </authorList>
    </citation>
    <scope>NUCLEOTIDE SEQUENCE [LARGE SCALE GENOMIC DNA]</scope>
    <source>
        <strain evidence="2">CGMCC 4.578</strain>
    </source>
</reference>
<dbReference type="OrthoDB" id="4518481at2"/>
<gene>
    <name evidence="1" type="ORF">SAMN05216195_10282</name>
</gene>
<organism evidence="1 2">
    <name type="scientific">Lentzea flaviverrucosa</name>
    <dbReference type="NCBI Taxonomy" id="200379"/>
    <lineage>
        <taxon>Bacteria</taxon>
        <taxon>Bacillati</taxon>
        <taxon>Actinomycetota</taxon>
        <taxon>Actinomycetes</taxon>
        <taxon>Pseudonocardiales</taxon>
        <taxon>Pseudonocardiaceae</taxon>
        <taxon>Lentzea</taxon>
    </lineage>
</organism>
<keyword evidence="2" id="KW-1185">Reference proteome</keyword>
<dbReference type="EMBL" id="FOFT01000002">
    <property type="protein sequence ID" value="SEQ29659.1"/>
    <property type="molecule type" value="Genomic_DNA"/>
</dbReference>
<evidence type="ECO:0000313" key="1">
    <source>
        <dbReference type="EMBL" id="SEQ29659.1"/>
    </source>
</evidence>
<sequence length="457" mass="48973">MSDGAAFPDGEALPLGKNPLMAAREAQRMTRQQLVDGVNTYICKRDGNNSAHLMTVGRLGKLERGESKVPRGALVQEALLHVLGRRSHAELGWPEPCSGATSVRDRSGLAAEPRADLDAILDEATSGVEQAASITEARTVSSTALHSYRSRLARLSVEFVHRPAEEVGPKLLALWKDVSMHVKGGLRQHQGREVYLVAGMICVVLAHLCHVRGRPHDGLVHAEAALLWAQDSGHRELLGWTLGTKALLTNSTEGAGAALQLIEEAKDTLRGSPRAGSGAVRLACYEARFSAESGQRDRGLAAIRASEDAAEALDTIGTSDLDVIGGILSLGEPKRASLCADPYLRLGHAELAEQHARAAIDGYLAGPPRQFSYGDVALSQVTVAWARLSAGELDGVLDAVRPVLALPYPQRIAPVRDQLDRLADVLSTRRFLGAAAAETIRTEITNFRRPSRAPLPM</sequence>
<accession>A0A1H9EVJ0</accession>
<evidence type="ECO:0000313" key="2">
    <source>
        <dbReference type="Proteomes" id="UP000199028"/>
    </source>
</evidence>
<proteinExistence type="predicted"/>
<protein>
    <submittedName>
        <fullName evidence="1">Uncharacterized protein</fullName>
    </submittedName>
</protein>
<name>A0A1H9EVJ0_9PSEU</name>
<dbReference type="AlphaFoldDB" id="A0A1H9EVJ0"/>
<dbReference type="Proteomes" id="UP000199028">
    <property type="component" value="Unassembled WGS sequence"/>
</dbReference>